<protein>
    <submittedName>
        <fullName evidence="1">Uncharacterized protein</fullName>
    </submittedName>
</protein>
<gene>
    <name evidence="1" type="ORF">NEUTE1DRAFT_115803</name>
</gene>
<dbReference type="RefSeq" id="XP_009847856.1">
    <property type="nucleotide sequence ID" value="XM_009849554.1"/>
</dbReference>
<dbReference type="EMBL" id="GL891302">
    <property type="protein sequence ID" value="EGO60616.1"/>
    <property type="molecule type" value="Genomic_DNA"/>
</dbReference>
<reference evidence="2" key="1">
    <citation type="journal article" date="2011" name="Genetics">
        <title>Massive changes in genome architecture accompany the transition to self-fertility in the filamentous fungus Neurospora tetrasperma.</title>
        <authorList>
            <person name="Ellison C.E."/>
            <person name="Stajich J.E."/>
            <person name="Jacobson D.J."/>
            <person name="Natvig D.O."/>
            <person name="Lapidus A."/>
            <person name="Foster B."/>
            <person name="Aerts A."/>
            <person name="Riley R."/>
            <person name="Lindquist E.A."/>
            <person name="Grigoriev I.V."/>
            <person name="Taylor J.W."/>
        </authorList>
    </citation>
    <scope>NUCLEOTIDE SEQUENCE [LARGE SCALE GENOMIC DNA]</scope>
    <source>
        <strain evidence="2">FGSC 2508 / P0657</strain>
    </source>
</reference>
<dbReference type="HOGENOM" id="CLU_2868206_0_0_1"/>
<evidence type="ECO:0000313" key="2">
    <source>
        <dbReference type="Proteomes" id="UP000008065"/>
    </source>
</evidence>
<dbReference type="Proteomes" id="UP000008065">
    <property type="component" value="Unassembled WGS sequence"/>
</dbReference>
<dbReference type="GeneID" id="20822862"/>
<keyword evidence="2" id="KW-1185">Reference proteome</keyword>
<organism evidence="1 2">
    <name type="scientific">Neurospora tetrasperma (strain FGSC 2508 / ATCC MYA-4615 / P0657)</name>
    <dbReference type="NCBI Taxonomy" id="510951"/>
    <lineage>
        <taxon>Eukaryota</taxon>
        <taxon>Fungi</taxon>
        <taxon>Dikarya</taxon>
        <taxon>Ascomycota</taxon>
        <taxon>Pezizomycotina</taxon>
        <taxon>Sordariomycetes</taxon>
        <taxon>Sordariomycetidae</taxon>
        <taxon>Sordariales</taxon>
        <taxon>Sordariaceae</taxon>
        <taxon>Neurospora</taxon>
    </lineage>
</organism>
<dbReference type="KEGG" id="nte:NEUTE1DRAFT115803"/>
<dbReference type="VEuPathDB" id="FungiDB:NEUTE1DRAFT_115803"/>
<dbReference type="AlphaFoldDB" id="F8MDC4"/>
<name>F8MDC4_NEUT8</name>
<accession>F8MDC4</accession>
<sequence>MLHPKHFLIPFTIYARRITPNPRGLSNPAPEAGKAQGDRKLYVKLDARWSFRRSSNRGWSVRGR</sequence>
<evidence type="ECO:0000313" key="1">
    <source>
        <dbReference type="EMBL" id="EGO60616.1"/>
    </source>
</evidence>
<proteinExistence type="predicted"/>